<evidence type="ECO:0000256" key="3">
    <source>
        <dbReference type="PROSITE-ProRule" id="PRU10038"/>
    </source>
</evidence>
<comment type="similarity">
    <text evidence="1">Belongs to the 'GDXG' lipolytic enzyme family.</text>
</comment>
<evidence type="ECO:0000256" key="1">
    <source>
        <dbReference type="ARBA" id="ARBA00010515"/>
    </source>
</evidence>
<dbReference type="HOGENOM" id="CLU_012494_6_2_11"/>
<protein>
    <submittedName>
        <fullName evidence="5">Esterase/lipase</fullName>
    </submittedName>
</protein>
<organism evidence="5 6">
    <name type="scientific">Saccharomonospora marina XMU15</name>
    <dbReference type="NCBI Taxonomy" id="882083"/>
    <lineage>
        <taxon>Bacteria</taxon>
        <taxon>Bacillati</taxon>
        <taxon>Actinomycetota</taxon>
        <taxon>Actinomycetes</taxon>
        <taxon>Pseudonocardiales</taxon>
        <taxon>Pseudonocardiaceae</taxon>
        <taxon>Saccharomonospora</taxon>
    </lineage>
</organism>
<dbReference type="PANTHER" id="PTHR48081:SF8">
    <property type="entry name" value="ALPHA_BETA HYDROLASE FOLD-3 DOMAIN-CONTAINING PROTEIN-RELATED"/>
    <property type="match status" value="1"/>
</dbReference>
<reference evidence="5 6" key="1">
    <citation type="journal article" date="2012" name="Stand. Genomic Sci.">
        <title>Genome sequence of the ocean sediment bacterium Saccharomonospora marina type strain (XMU15(T)).</title>
        <authorList>
            <person name="Klenk H.P."/>
            <person name="Lu M."/>
            <person name="Lucas S."/>
            <person name="Lapidus A."/>
            <person name="Copeland A."/>
            <person name="Pitluck S."/>
            <person name="Goodwin L.A."/>
            <person name="Han C."/>
            <person name="Tapia R."/>
            <person name="Brambilla E.M."/>
            <person name="Potter G."/>
            <person name="Land M."/>
            <person name="Ivanova N."/>
            <person name="Rohde M."/>
            <person name="Goker M."/>
            <person name="Detter J.C."/>
            <person name="Li W.J."/>
            <person name="Kyrpides N.C."/>
            <person name="Woyke T."/>
        </authorList>
    </citation>
    <scope>NUCLEOTIDE SEQUENCE [LARGE SCALE GENOMIC DNA]</scope>
    <source>
        <strain evidence="5 6">XMU15</strain>
    </source>
</reference>
<dbReference type="PROSITE" id="PS00122">
    <property type="entry name" value="CARBOXYLESTERASE_B_1"/>
    <property type="match status" value="1"/>
</dbReference>
<keyword evidence="2" id="KW-0378">Hydrolase</keyword>
<dbReference type="Proteomes" id="UP000004926">
    <property type="component" value="Chromosome"/>
</dbReference>
<dbReference type="InterPro" id="IPR033140">
    <property type="entry name" value="Lipase_GDXG_put_SER_AS"/>
</dbReference>
<dbReference type="PROSITE" id="PS01173">
    <property type="entry name" value="LIPASE_GDXG_HIS"/>
    <property type="match status" value="1"/>
</dbReference>
<dbReference type="EMBL" id="CM001439">
    <property type="protein sequence ID" value="EHR50308.1"/>
    <property type="molecule type" value="Genomic_DNA"/>
</dbReference>
<feature type="domain" description="Alpha/beta hydrolase fold-3" evidence="4">
    <location>
        <begin position="76"/>
        <end position="284"/>
    </location>
</feature>
<keyword evidence="6" id="KW-1185">Reference proteome</keyword>
<dbReference type="AlphaFoldDB" id="H5X9E3"/>
<dbReference type="PANTHER" id="PTHR48081">
    <property type="entry name" value="AB HYDROLASE SUPERFAMILY PROTEIN C4A8.06C"/>
    <property type="match status" value="1"/>
</dbReference>
<sequence length="312" mass="34004">MLDSEVSELLTLLNEGFPRVHEMTGEQARAAVAARRQPVTNLDDVRGTEEHTFDTGWTTLRVRVYHPHGQPPHPVVVFFHGGGFVFCDLDTHDGFCRAMSRHTGALVVSVDYRLAPEHRAPAAAHDADAAVRWAARNAARFGGDPARLVVAGDSAGGNLAAVACLLSRDHDGPPIAGQVLAYPVIDPSFDTDSYRRYGDGYYNTEASMRWYWTQYLGEGLPLPSPRHLVAPLRAPGHADLPAAVVVTAGLDPLRDEGHAYAKALREAGGTVVHRDYPGLFHGFLTFASLRAAESARRLLWRDMRSLLDAGGR</sequence>
<evidence type="ECO:0000259" key="4">
    <source>
        <dbReference type="Pfam" id="PF07859"/>
    </source>
</evidence>
<dbReference type="PROSITE" id="PS01174">
    <property type="entry name" value="LIPASE_GDXG_SER"/>
    <property type="match status" value="1"/>
</dbReference>
<dbReference type="InterPro" id="IPR013094">
    <property type="entry name" value="AB_hydrolase_3"/>
</dbReference>
<feature type="active site" evidence="3">
    <location>
        <position position="154"/>
    </location>
</feature>
<dbReference type="GO" id="GO:0016787">
    <property type="term" value="F:hydrolase activity"/>
    <property type="evidence" value="ECO:0007669"/>
    <property type="project" value="UniProtKB-KW"/>
</dbReference>
<dbReference type="Pfam" id="PF07859">
    <property type="entry name" value="Abhydrolase_3"/>
    <property type="match status" value="1"/>
</dbReference>
<dbReference type="SUPFAM" id="SSF53474">
    <property type="entry name" value="alpha/beta-Hydrolases"/>
    <property type="match status" value="1"/>
</dbReference>
<gene>
    <name evidence="5" type="ORF">SacmaDRAFT_2052</name>
</gene>
<dbReference type="STRING" id="882083.SacmaDRAFT_2052"/>
<dbReference type="InterPro" id="IPR019826">
    <property type="entry name" value="Carboxylesterase_B_AS"/>
</dbReference>
<dbReference type="eggNOG" id="COG0657">
    <property type="taxonomic scope" value="Bacteria"/>
</dbReference>
<accession>H5X9E3</accession>
<evidence type="ECO:0000256" key="2">
    <source>
        <dbReference type="ARBA" id="ARBA00022801"/>
    </source>
</evidence>
<dbReference type="InterPro" id="IPR029058">
    <property type="entry name" value="AB_hydrolase_fold"/>
</dbReference>
<proteinExistence type="inferred from homology"/>
<dbReference type="InterPro" id="IPR050300">
    <property type="entry name" value="GDXG_lipolytic_enzyme"/>
</dbReference>
<dbReference type="RefSeq" id="WP_009153693.1">
    <property type="nucleotide sequence ID" value="NZ_CM001439.1"/>
</dbReference>
<name>H5X9E3_9PSEU</name>
<evidence type="ECO:0000313" key="6">
    <source>
        <dbReference type="Proteomes" id="UP000004926"/>
    </source>
</evidence>
<evidence type="ECO:0000313" key="5">
    <source>
        <dbReference type="EMBL" id="EHR50308.1"/>
    </source>
</evidence>
<dbReference type="InterPro" id="IPR002168">
    <property type="entry name" value="Lipase_GDXG_HIS_AS"/>
</dbReference>
<dbReference type="Gene3D" id="3.40.50.1820">
    <property type="entry name" value="alpha/beta hydrolase"/>
    <property type="match status" value="1"/>
</dbReference>